<dbReference type="Proteomes" id="UP001501747">
    <property type="component" value="Unassembled WGS sequence"/>
</dbReference>
<dbReference type="PROSITE" id="PS00018">
    <property type="entry name" value="EF_HAND_1"/>
    <property type="match status" value="3"/>
</dbReference>
<name>A0ABP7SUU4_9PSEU</name>
<dbReference type="Pfam" id="PF13499">
    <property type="entry name" value="EF-hand_7"/>
    <property type="match status" value="2"/>
</dbReference>
<comment type="caution">
    <text evidence="4">The sequence shown here is derived from an EMBL/GenBank/DDBJ whole genome shotgun (WGS) entry which is preliminary data.</text>
</comment>
<feature type="domain" description="EF-hand" evidence="3">
    <location>
        <begin position="68"/>
        <end position="91"/>
    </location>
</feature>
<feature type="domain" description="EF-hand" evidence="3">
    <location>
        <begin position="5"/>
        <end position="40"/>
    </location>
</feature>
<dbReference type="InterPro" id="IPR018247">
    <property type="entry name" value="EF_Hand_1_Ca_BS"/>
</dbReference>
<dbReference type="SMART" id="SM00054">
    <property type="entry name" value="EFh"/>
    <property type="match status" value="4"/>
</dbReference>
<keyword evidence="1" id="KW-0479">Metal-binding</keyword>
<evidence type="ECO:0000256" key="1">
    <source>
        <dbReference type="ARBA" id="ARBA00022723"/>
    </source>
</evidence>
<keyword evidence="5" id="KW-1185">Reference proteome</keyword>
<dbReference type="SUPFAM" id="SSF47473">
    <property type="entry name" value="EF-hand"/>
    <property type="match status" value="1"/>
</dbReference>
<accession>A0ABP7SUU4</accession>
<dbReference type="Gene3D" id="1.10.238.10">
    <property type="entry name" value="EF-hand"/>
    <property type="match status" value="1"/>
</dbReference>
<evidence type="ECO:0000313" key="5">
    <source>
        <dbReference type="Proteomes" id="UP001501747"/>
    </source>
</evidence>
<dbReference type="EMBL" id="BAABAL010000017">
    <property type="protein sequence ID" value="GAA4016730.1"/>
    <property type="molecule type" value="Genomic_DNA"/>
</dbReference>
<dbReference type="PROSITE" id="PS50222">
    <property type="entry name" value="EF_HAND_2"/>
    <property type="match status" value="3"/>
</dbReference>
<protein>
    <recommendedName>
        <fullName evidence="3">EF-hand domain-containing protein</fullName>
    </recommendedName>
</protein>
<dbReference type="RefSeq" id="WP_344877866.1">
    <property type="nucleotide sequence ID" value="NZ_BAABAL010000017.1"/>
</dbReference>
<dbReference type="InterPro" id="IPR011992">
    <property type="entry name" value="EF-hand-dom_pair"/>
</dbReference>
<keyword evidence="2" id="KW-0677">Repeat</keyword>
<dbReference type="CDD" id="cd00051">
    <property type="entry name" value="EFh"/>
    <property type="match status" value="1"/>
</dbReference>
<feature type="domain" description="EF-hand" evidence="3">
    <location>
        <begin position="132"/>
        <end position="167"/>
    </location>
</feature>
<reference evidence="5" key="1">
    <citation type="journal article" date="2019" name="Int. J. Syst. Evol. Microbiol.">
        <title>The Global Catalogue of Microorganisms (GCM) 10K type strain sequencing project: providing services to taxonomists for standard genome sequencing and annotation.</title>
        <authorList>
            <consortium name="The Broad Institute Genomics Platform"/>
            <consortium name="The Broad Institute Genome Sequencing Center for Infectious Disease"/>
            <person name="Wu L."/>
            <person name="Ma J."/>
        </authorList>
    </citation>
    <scope>NUCLEOTIDE SEQUENCE [LARGE SCALE GENOMIC DNA]</scope>
    <source>
        <strain evidence="5">JCM 17342</strain>
    </source>
</reference>
<organism evidence="4 5">
    <name type="scientific">Allokutzneria multivorans</name>
    <dbReference type="NCBI Taxonomy" id="1142134"/>
    <lineage>
        <taxon>Bacteria</taxon>
        <taxon>Bacillati</taxon>
        <taxon>Actinomycetota</taxon>
        <taxon>Actinomycetes</taxon>
        <taxon>Pseudonocardiales</taxon>
        <taxon>Pseudonocardiaceae</taxon>
        <taxon>Allokutzneria</taxon>
    </lineage>
</organism>
<gene>
    <name evidence="4" type="ORF">GCM10022247_44870</name>
</gene>
<sequence>MVADILARKYNKIFSLYDNDRNGYVEKADVQRMKRRYLNAFEVDPASAKGVAVGECWDSFWKALTSSLDHDEDGQVSREEFLSGFGALALGDPATFDKVLRPLVQTAFTLMDTDGSDAVSAKEFRRFQASVGNGDQADAVLAKIDLDGDGVISLDELIDDARAFLTSTDPSDSTNWLLGPI</sequence>
<evidence type="ECO:0000259" key="3">
    <source>
        <dbReference type="PROSITE" id="PS50222"/>
    </source>
</evidence>
<dbReference type="PANTHER" id="PTHR10891">
    <property type="entry name" value="EF-HAND CALCIUM-BINDING DOMAIN CONTAINING PROTEIN"/>
    <property type="match status" value="1"/>
</dbReference>
<evidence type="ECO:0000256" key="2">
    <source>
        <dbReference type="ARBA" id="ARBA00022737"/>
    </source>
</evidence>
<evidence type="ECO:0000313" key="4">
    <source>
        <dbReference type="EMBL" id="GAA4016730.1"/>
    </source>
</evidence>
<dbReference type="InterPro" id="IPR002048">
    <property type="entry name" value="EF_hand_dom"/>
</dbReference>
<proteinExistence type="predicted"/>
<dbReference type="InterPro" id="IPR039647">
    <property type="entry name" value="EF_hand_pair_protein_CML-like"/>
</dbReference>